<feature type="compositionally biased region" description="Polar residues" evidence="2">
    <location>
        <begin position="2221"/>
        <end position="2235"/>
    </location>
</feature>
<feature type="transmembrane region" description="Helical" evidence="3">
    <location>
        <begin position="2512"/>
        <end position="2532"/>
    </location>
</feature>
<dbReference type="PANTHER" id="PTHR18887:SF4">
    <property type="entry name" value="GOLGIN SUBFAMILY B MEMBER 1-LIKE"/>
    <property type="match status" value="1"/>
</dbReference>
<accession>A0A672G496</accession>
<name>A0A672G496_SALFA</name>
<feature type="region of interest" description="Disordered" evidence="2">
    <location>
        <begin position="1041"/>
        <end position="1063"/>
    </location>
</feature>
<reference evidence="4" key="1">
    <citation type="submission" date="2019-06" db="EMBL/GenBank/DDBJ databases">
        <authorList>
            <consortium name="Wellcome Sanger Institute Data Sharing"/>
        </authorList>
    </citation>
    <scope>NUCLEOTIDE SEQUENCE [LARGE SCALE GENOMIC DNA]</scope>
</reference>
<feature type="coiled-coil region" evidence="1">
    <location>
        <begin position="1210"/>
        <end position="1473"/>
    </location>
</feature>
<organism evidence="4 5">
    <name type="scientific">Salarias fasciatus</name>
    <name type="common">Jewelled blenny</name>
    <name type="synonym">Blennius fasciatus</name>
    <dbReference type="NCBI Taxonomy" id="181472"/>
    <lineage>
        <taxon>Eukaryota</taxon>
        <taxon>Metazoa</taxon>
        <taxon>Chordata</taxon>
        <taxon>Craniata</taxon>
        <taxon>Vertebrata</taxon>
        <taxon>Euteleostomi</taxon>
        <taxon>Actinopterygii</taxon>
        <taxon>Neopterygii</taxon>
        <taxon>Teleostei</taxon>
        <taxon>Neoteleostei</taxon>
        <taxon>Acanthomorphata</taxon>
        <taxon>Ovalentaria</taxon>
        <taxon>Blenniimorphae</taxon>
        <taxon>Blenniiformes</taxon>
        <taxon>Blennioidei</taxon>
        <taxon>Blenniidae</taxon>
        <taxon>Salariinae</taxon>
        <taxon>Salarias</taxon>
    </lineage>
</organism>
<dbReference type="OMA" id="SEQMKVM"/>
<evidence type="ECO:0008006" key="6">
    <source>
        <dbReference type="Google" id="ProtNLM"/>
    </source>
</evidence>
<feature type="region of interest" description="Disordered" evidence="2">
    <location>
        <begin position="775"/>
        <end position="802"/>
    </location>
</feature>
<feature type="coiled-coil region" evidence="1">
    <location>
        <begin position="1608"/>
        <end position="1705"/>
    </location>
</feature>
<evidence type="ECO:0000313" key="4">
    <source>
        <dbReference type="Ensembl" id="ENSSFAP00005011835.1"/>
    </source>
</evidence>
<feature type="coiled-coil region" evidence="1">
    <location>
        <begin position="2413"/>
        <end position="2440"/>
    </location>
</feature>
<feature type="coiled-coil region" evidence="1">
    <location>
        <begin position="2325"/>
        <end position="2352"/>
    </location>
</feature>
<dbReference type="Ensembl" id="ENSSFAT00005012331.1">
    <property type="protein sequence ID" value="ENSSFAP00005011835.1"/>
    <property type="gene ID" value="ENSSFAG00005006583.1"/>
</dbReference>
<evidence type="ECO:0000313" key="5">
    <source>
        <dbReference type="Proteomes" id="UP000472267"/>
    </source>
</evidence>
<feature type="compositionally biased region" description="Basic and acidic residues" evidence="2">
    <location>
        <begin position="1923"/>
        <end position="1938"/>
    </location>
</feature>
<feature type="coiled-coil region" evidence="1">
    <location>
        <begin position="1503"/>
        <end position="1541"/>
    </location>
</feature>
<evidence type="ECO:0000256" key="3">
    <source>
        <dbReference type="SAM" id="Phobius"/>
    </source>
</evidence>
<reference evidence="4" key="2">
    <citation type="submission" date="2025-08" db="UniProtKB">
        <authorList>
            <consortium name="Ensembl"/>
        </authorList>
    </citation>
    <scope>IDENTIFICATION</scope>
</reference>
<keyword evidence="3" id="KW-1133">Transmembrane helix</keyword>
<keyword evidence="3" id="KW-0812">Transmembrane</keyword>
<feature type="coiled-coil region" evidence="1">
    <location>
        <begin position="266"/>
        <end position="367"/>
    </location>
</feature>
<evidence type="ECO:0000256" key="1">
    <source>
        <dbReference type="SAM" id="Coils"/>
    </source>
</evidence>
<reference evidence="4" key="3">
    <citation type="submission" date="2025-09" db="UniProtKB">
        <authorList>
            <consortium name="Ensembl"/>
        </authorList>
    </citation>
    <scope>IDENTIFICATION</scope>
</reference>
<dbReference type="GO" id="GO:0005794">
    <property type="term" value="C:Golgi apparatus"/>
    <property type="evidence" value="ECO:0007669"/>
    <property type="project" value="InterPro"/>
</dbReference>
<dbReference type="InterPro" id="IPR026202">
    <property type="entry name" value="GOLGB1"/>
</dbReference>
<dbReference type="PANTHER" id="PTHR18887">
    <property type="entry name" value="GOLGI-ASSOCIATED PROTEIN GCP360-RELATED"/>
    <property type="match status" value="1"/>
</dbReference>
<keyword evidence="3" id="KW-0472">Membrane</keyword>
<evidence type="ECO:0000256" key="2">
    <source>
        <dbReference type="SAM" id="MobiDB-lite"/>
    </source>
</evidence>
<feature type="compositionally biased region" description="Polar residues" evidence="2">
    <location>
        <begin position="2243"/>
        <end position="2260"/>
    </location>
</feature>
<feature type="coiled-coil region" evidence="1">
    <location>
        <begin position="203"/>
        <end position="237"/>
    </location>
</feature>
<feature type="region of interest" description="Disordered" evidence="2">
    <location>
        <begin position="2220"/>
        <end position="2295"/>
    </location>
</feature>
<feature type="coiled-coil region" evidence="1">
    <location>
        <begin position="400"/>
        <end position="518"/>
    </location>
</feature>
<sequence length="2533" mass="290501">MLASIQDKDTENIKLKEYLKTVENELGELLARQKDTNSSGLPQTVVEAAASNEEKVSLQDMIKGLKKSHQSEVDSLRSELAETVAQLQNTQSNLEKGEISNDEKGQQVAVLQNTVENLQAQLHAEVENMKEATVKYSSLLNELEAKDERINCMSIQISQQKELLAGLSQQLKDKDASIVQVMESASNERVKLGEENSSLLVQLETIEQSYKITTKKLEELEEHFTTSQNEIQTLNSEKLEFLKEKTDLQGEVAKVSKERDVIKKKLQAALVVRKDLLKRIDEYESQKEECVNSKTEVSQLQDKLQEFTNQAKATEKMFEENVSLLEKKLLDKESEILEYKTQRERLVEQITSEKEILQSALHEKEVNLCDVSQMVNEKDSFIKQLQSSAIEKEGAFERDRNHLMLKVEELQNEVKKCREELQGKSSSSASVVDLENELAQLKSEKATLQKKAQAALLARKETLKKAQESGKKLTQELAELKDDYKALLEQHCQQTNELNAIQLKADEKTRELEELHKTSLAYLDELETLRQLVEERDKTLHVLKMSLAEKESQCHSMSNLQAELETMKSRFETISFEMSSKDEALVVMKQTVEALTSKVNALQSDLEKAEAEIKLKTEKVKNYQEIIKDVEVKAQQENQVLLSKYVALENELNINSSALEEQKQTNKHDHDALLEEKEALLEQSNQLRVELNTAVTLLSEKSSEILTIQKTLTETQEQLSDEKDVLTKELDKLQLHYADTQKHFESLRQEKENAEKLIGELRQEVTTLSRQLKESEQQLEKTSSAGVMLESESRGEIWSSQNSAENFEEKLKEGETALSASQAQVQEKESLIAALELQLQQQIKMHEAVVDKMRIESEELKKSQEESTRVNDQDSQSKISLLTRKLQAALVSRKDLMKESATLKEEIEKLSSGNKAKEAEYLALEASVSKLKQENLNLESSISSVTQEKERISDEVDRVLNDNHSLSAACESLKSTIENITQQKQAFSCQLESLKDSQTEELSKWKSKHAELKQEYESLLQAYENVSSEMDKMRQLLEGAKRERQEALRKTHKHETEKEQLEKQVREMEEENEKMKERMLTFSQDEHQKIKELEVQNQNLKKELIELDVNHRNTMSELQNQKQLLEAEIYQLKESSDTLKVKLTDIEAENSQLAEKVQEASMSLEKKEFDSNTHTNTLQLKFDEALSLNNSLTAQIKAQKTELGAQLEISNLLQQEKQNLSERIEKIINDHEMQLAKKDEAIKGLKDVINRHSQETINLNEKVRILEDDKSLLQEELENAQEISDKVKNENEYLETVILKNSERIDELTESLNILQTQNSQLSTQLAASKEMSNQVRQEKEQEQLKLVRELEEKLKTVQRGSEGTKNVRKELQELLKEKHQEINQLQQNCIKYQELILDLESSLKSSQSACELLEKDLKKSSEKILTLEEKCKQVEDELLTNTNLLKDVKEKMESIKSERDQLALQVSQHARQTENLVVEKTNSLQTADESQANSYLENQFVLQQQLEDLKNLKDKESQKVDELRQQLDSQHLQIHTLKRAAETSEAKLSALSSTPQGSDASKLWNELYQKTLHEKDNQLLEQGFMIKRFLEDMRVKDKEVNEVRVTKSRLERTLNEYSVAAAAQQRQLFVMSASNAELTETAELRTVQLKELSAELERIEQDKNSLIRQLADKDDMISQMQLNLHQMEKTNADTDSQLQLLQSQNDKIRADFEKQEGIALQLKTLLQSKDAEISSLLSCKEGQMSGYLEQLQTNYRTQVSVYEDRLTSLRYQREKSEKELRGLEAKVKSLQIKVNRSVQEKEQMAAKMESFKNSMVSLQSERERLISQNRILEAKAQLGLKGKEGFADGEGGAAKGLKHEIRKLLHQMDDLNSENAMLRAQLVRYREDLNQVLSLKDNQLKVLLKKQQDVIKSLEMQKTVSEKQHRESRLEFQREEETSNALKAENSKLKSQVSKLEAEVLTQRKERAITNEGRVIVDLQDAVAAKAAECNDLQQKLLSQKISLDELKGKMEQLESETDKKLSEAEDRYNSELDGFEREVEVMRSERETADQRVADLARDLLEMEQQLSVAKLQSKDLKTQNESLCKAMAALQNDRDQLIEDFKILRNRYDEELRETQAALNKVERSLQDATSDLAMFAKERDILVHKLKALESKDPPIELNKLLGELSKALSEKERDLKKTMLENDSYSRQLSAFSRSMASLQNDRDRLMDEVLEAKRTAQTRQGASPESVTGASVEKLKSSSVNANQSETDGPMTKQTADELQQKHKEAREETVNLRSDADRKESPPVKQEAAQGALEEMVNRLNAERMQLHRDLQRCLYEIQQRDQYYQQLNTKLQQASEEKGAVTAQLRAVSQTLRDTQSRCHWLETQVQSQAQGSVLTEVAPGAPQERSSDSLITETTEAGQLRERLVEVELILAEERARREAAEEALRLAEDREKSAASGLSRDTQRDFAIEMEPEEEWEALSLDPTQPLITRKVKGGMLTCRRWLRGRSLYFSRLLTGRARSRYFFLAYLLTIHVLVLMCLTGAL</sequence>
<dbReference type="Gene3D" id="1.10.287.1490">
    <property type="match status" value="1"/>
</dbReference>
<feature type="region of interest" description="Disordered" evidence="2">
    <location>
        <begin position="1923"/>
        <end position="1949"/>
    </location>
</feature>
<dbReference type="InParanoid" id="A0A672G496"/>
<protein>
    <recommendedName>
        <fullName evidence="6">Golgin B1</fullName>
    </recommendedName>
</protein>
<feature type="compositionally biased region" description="Basic and acidic residues" evidence="2">
    <location>
        <begin position="2261"/>
        <end position="2289"/>
    </location>
</feature>
<proteinExistence type="predicted"/>
<dbReference type="Proteomes" id="UP000472267">
    <property type="component" value="Chromosome 1"/>
</dbReference>
<keyword evidence="5" id="KW-1185">Reference proteome</keyword>
<keyword evidence="1" id="KW-0175">Coiled coil</keyword>
<feature type="coiled-coil region" evidence="1">
    <location>
        <begin position="66"/>
        <end position="149"/>
    </location>
</feature>